<dbReference type="InterPro" id="IPR032710">
    <property type="entry name" value="NTF2-like_dom_sf"/>
</dbReference>
<proteinExistence type="predicted"/>
<evidence type="ECO:0000313" key="3">
    <source>
        <dbReference type="Proteomes" id="UP000516444"/>
    </source>
</evidence>
<dbReference type="EMBL" id="AP023440">
    <property type="protein sequence ID" value="BCL25300.1"/>
    <property type="molecule type" value="Genomic_DNA"/>
</dbReference>
<evidence type="ECO:0000259" key="1">
    <source>
        <dbReference type="Pfam" id="PF13577"/>
    </source>
</evidence>
<reference evidence="2 3" key="1">
    <citation type="journal article" date="2014" name="Int. J. Syst. Evol. Microbiol.">
        <title>Complete genome sequence of Corynebacterium casei LMG S-19264T (=DSM 44701T), isolated from a smear-ripened cheese.</title>
        <authorList>
            <consortium name="US DOE Joint Genome Institute (JGI-PGF)"/>
            <person name="Walter F."/>
            <person name="Albersmeier A."/>
            <person name="Kalinowski J."/>
            <person name="Ruckert C."/>
        </authorList>
    </citation>
    <scope>NUCLEOTIDE SEQUENCE [LARGE SCALE GENOMIC DNA]</scope>
    <source>
        <strain evidence="2 3">JCM 4677</strain>
    </source>
</reference>
<gene>
    <name evidence="2" type="ORF">GCM10017557_01590</name>
</gene>
<name>A0A7G1NUD9_9ACTN</name>
<dbReference type="AlphaFoldDB" id="A0A7G1NUD9"/>
<evidence type="ECO:0000313" key="2">
    <source>
        <dbReference type="EMBL" id="BCL25300.1"/>
    </source>
</evidence>
<dbReference type="SUPFAM" id="SSF54427">
    <property type="entry name" value="NTF2-like"/>
    <property type="match status" value="1"/>
</dbReference>
<organism evidence="2 3">
    <name type="scientific">Streptomyces aurantiacus</name>
    <dbReference type="NCBI Taxonomy" id="47760"/>
    <lineage>
        <taxon>Bacteria</taxon>
        <taxon>Bacillati</taxon>
        <taxon>Actinomycetota</taxon>
        <taxon>Actinomycetes</taxon>
        <taxon>Kitasatosporales</taxon>
        <taxon>Streptomycetaceae</taxon>
        <taxon>Streptomyces</taxon>
        <taxon>Streptomyces aurantiacus group</taxon>
    </lineage>
</organism>
<dbReference type="Gene3D" id="3.10.450.50">
    <property type="match status" value="1"/>
</dbReference>
<sequence>MTTTAAFGWGSSHLDATTAGEVDLGPAERLDVQQTLARYAFALDHGDLAGLESVLTEDAVWTVTIADEAEQGPFVGRSAILDLVRDATKAQTEQRRHHLANIVFHRADADTAVVWAYLTLTSNAGGSATVITTGFYTFTLRHTERGWRIAQLLVGMDNAV</sequence>
<dbReference type="InterPro" id="IPR037401">
    <property type="entry name" value="SnoaL-like"/>
</dbReference>
<dbReference type="Proteomes" id="UP000516444">
    <property type="component" value="Chromosome"/>
</dbReference>
<dbReference type="CDD" id="cd00531">
    <property type="entry name" value="NTF2_like"/>
    <property type="match status" value="1"/>
</dbReference>
<protein>
    <recommendedName>
        <fullName evidence="1">SnoaL-like domain-containing protein</fullName>
    </recommendedName>
</protein>
<keyword evidence="3" id="KW-1185">Reference proteome</keyword>
<accession>A0A7G1NUD9</accession>
<dbReference type="RefSeq" id="WP_190849057.1">
    <property type="nucleotide sequence ID" value="NZ_AP023440.1"/>
</dbReference>
<feature type="domain" description="SnoaL-like" evidence="1">
    <location>
        <begin position="28"/>
        <end position="151"/>
    </location>
</feature>
<dbReference type="Pfam" id="PF13577">
    <property type="entry name" value="SnoaL_4"/>
    <property type="match status" value="1"/>
</dbReference>
<dbReference type="KEGG" id="sgm:GCM10017557_01590"/>